<dbReference type="InterPro" id="IPR007838">
    <property type="entry name" value="Cell_div_ZapA-like"/>
</dbReference>
<dbReference type="GO" id="GO:0051301">
    <property type="term" value="P:cell division"/>
    <property type="evidence" value="ECO:0007669"/>
    <property type="project" value="UniProtKB-KW"/>
</dbReference>
<keyword evidence="1" id="KW-0131">Cell cycle</keyword>
<dbReference type="Proteomes" id="UP000585665">
    <property type="component" value="Unassembled WGS sequence"/>
</dbReference>
<dbReference type="SUPFAM" id="SSF102829">
    <property type="entry name" value="Cell division protein ZapA-like"/>
    <property type="match status" value="1"/>
</dbReference>
<dbReference type="InterPro" id="IPR042233">
    <property type="entry name" value="Cell_div_ZapA_N"/>
</dbReference>
<dbReference type="InterPro" id="IPR036192">
    <property type="entry name" value="Cell_div_ZapA-like_sf"/>
</dbReference>
<evidence type="ECO:0000313" key="1">
    <source>
        <dbReference type="EMBL" id="NVN41758.1"/>
    </source>
</evidence>
<sequence>MGQVNLRINGYVYTIGCADGEEGHLQAMGRVVESRIDALRSSGARTGEARTLLLAALQLADEVHDLSANRLPSSAAEELAGARAARLENQQRREQLALLVERAEGIAAALEQD</sequence>
<reference evidence="1 2" key="1">
    <citation type="submission" date="2020-06" db="EMBL/GenBank/DDBJ databases">
        <title>Description of novel acetic acid bacteria.</title>
        <authorList>
            <person name="Sombolestani A."/>
        </authorList>
    </citation>
    <scope>NUCLEOTIDE SEQUENCE [LARGE SCALE GENOMIC DNA]</scope>
    <source>
        <strain evidence="1 2">LMG 27010</strain>
    </source>
</reference>
<accession>A0A850PCP9</accession>
<keyword evidence="2" id="KW-1185">Reference proteome</keyword>
<gene>
    <name evidence="1" type="ORF">HUK82_14480</name>
</gene>
<evidence type="ECO:0000313" key="2">
    <source>
        <dbReference type="Proteomes" id="UP000585665"/>
    </source>
</evidence>
<proteinExistence type="predicted"/>
<dbReference type="Gene3D" id="3.30.160.880">
    <property type="entry name" value="Cell division protein ZapA protomer, N-terminal domain"/>
    <property type="match status" value="1"/>
</dbReference>
<dbReference type="Pfam" id="PF05164">
    <property type="entry name" value="ZapA"/>
    <property type="match status" value="1"/>
</dbReference>
<comment type="caution">
    <text evidence="1">The sequence shown here is derived from an EMBL/GenBank/DDBJ whole genome shotgun (WGS) entry which is preliminary data.</text>
</comment>
<keyword evidence="1" id="KW-0132">Cell division</keyword>
<dbReference type="AlphaFoldDB" id="A0A850PCP9"/>
<protein>
    <submittedName>
        <fullName evidence="1">Cell division protein ZapA</fullName>
    </submittedName>
</protein>
<dbReference type="EMBL" id="JABXXR010000178">
    <property type="protein sequence ID" value="NVN41758.1"/>
    <property type="molecule type" value="Genomic_DNA"/>
</dbReference>
<organism evidence="1 2">
    <name type="scientific">Ameyamaea chiangmaiensis</name>
    <dbReference type="NCBI Taxonomy" id="442969"/>
    <lineage>
        <taxon>Bacteria</taxon>
        <taxon>Pseudomonadati</taxon>
        <taxon>Pseudomonadota</taxon>
        <taxon>Alphaproteobacteria</taxon>
        <taxon>Acetobacterales</taxon>
        <taxon>Acetobacteraceae</taxon>
        <taxon>Ameyamaea</taxon>
    </lineage>
</organism>
<dbReference type="RefSeq" id="WP_176614630.1">
    <property type="nucleotide sequence ID" value="NZ_JABXXR010000178.1"/>
</dbReference>
<name>A0A850PCP9_9PROT</name>